<keyword evidence="8 9" id="KW-0472">Membrane</keyword>
<dbReference type="GeneID" id="24134435"/>
<evidence type="ECO:0000256" key="2">
    <source>
        <dbReference type="ARBA" id="ARBA00022448"/>
    </source>
</evidence>
<evidence type="ECO:0000256" key="9">
    <source>
        <dbReference type="SAM" id="Phobius"/>
    </source>
</evidence>
<feature type="transmembrane region" description="Helical" evidence="9">
    <location>
        <begin position="215"/>
        <end position="233"/>
    </location>
</feature>
<evidence type="ECO:0000256" key="5">
    <source>
        <dbReference type="ARBA" id="ARBA00022741"/>
    </source>
</evidence>
<dbReference type="Proteomes" id="UP000030745">
    <property type="component" value="Unassembled WGS sequence"/>
</dbReference>
<dbReference type="InterPro" id="IPR044726">
    <property type="entry name" value="ABCC_6TM_D2"/>
</dbReference>
<dbReference type="InterPro" id="IPR003439">
    <property type="entry name" value="ABC_transporter-like_ATP-bd"/>
</dbReference>
<dbReference type="SMART" id="SM00382">
    <property type="entry name" value="AAA"/>
    <property type="match status" value="2"/>
</dbReference>
<evidence type="ECO:0000256" key="4">
    <source>
        <dbReference type="ARBA" id="ARBA00022737"/>
    </source>
</evidence>
<reference evidence="12 13" key="1">
    <citation type="journal article" date="2013" name="PLoS Genet.">
        <title>Distinctive expansion of potential virulence genes in the genome of the oomycete fish pathogen Saprolegnia parasitica.</title>
        <authorList>
            <person name="Jiang R.H."/>
            <person name="de Bruijn I."/>
            <person name="Haas B.J."/>
            <person name="Belmonte R."/>
            <person name="Lobach L."/>
            <person name="Christie J."/>
            <person name="van den Ackerveken G."/>
            <person name="Bottin A."/>
            <person name="Bulone V."/>
            <person name="Diaz-Moreno S.M."/>
            <person name="Dumas B."/>
            <person name="Fan L."/>
            <person name="Gaulin E."/>
            <person name="Govers F."/>
            <person name="Grenville-Briggs L.J."/>
            <person name="Horner N.R."/>
            <person name="Levin J.Z."/>
            <person name="Mammella M."/>
            <person name="Meijer H.J."/>
            <person name="Morris P."/>
            <person name="Nusbaum C."/>
            <person name="Oome S."/>
            <person name="Phillips A.J."/>
            <person name="van Rooyen D."/>
            <person name="Rzeszutek E."/>
            <person name="Saraiva M."/>
            <person name="Secombes C.J."/>
            <person name="Seidl M.F."/>
            <person name="Snel B."/>
            <person name="Stassen J.H."/>
            <person name="Sykes S."/>
            <person name="Tripathy S."/>
            <person name="van den Berg H."/>
            <person name="Vega-Arreguin J.C."/>
            <person name="Wawra S."/>
            <person name="Young S.K."/>
            <person name="Zeng Q."/>
            <person name="Dieguez-Uribeondo J."/>
            <person name="Russ C."/>
            <person name="Tyler B.M."/>
            <person name="van West P."/>
        </authorList>
    </citation>
    <scope>NUCLEOTIDE SEQUENCE [LARGE SCALE GENOMIC DNA]</scope>
    <source>
        <strain evidence="12 13">CBS 223.65</strain>
    </source>
</reference>
<proteinExistence type="predicted"/>
<dbReference type="PROSITE" id="PS00211">
    <property type="entry name" value="ABC_TRANSPORTER_1"/>
    <property type="match status" value="2"/>
</dbReference>
<evidence type="ECO:0000259" key="11">
    <source>
        <dbReference type="PROSITE" id="PS50929"/>
    </source>
</evidence>
<feature type="domain" description="ABC transmembrane type-1" evidence="11">
    <location>
        <begin position="637"/>
        <end position="917"/>
    </location>
</feature>
<dbReference type="CDD" id="cd03250">
    <property type="entry name" value="ABCC_MRP_domain1"/>
    <property type="match status" value="1"/>
</dbReference>
<feature type="domain" description="ABC transporter" evidence="10">
    <location>
        <begin position="951"/>
        <end position="1180"/>
    </location>
</feature>
<dbReference type="InterPro" id="IPR027417">
    <property type="entry name" value="P-loop_NTPase"/>
</dbReference>
<dbReference type="OrthoDB" id="6500128at2759"/>
<feature type="transmembrane region" description="Helical" evidence="9">
    <location>
        <begin position="293"/>
        <end position="317"/>
    </location>
</feature>
<dbReference type="InterPro" id="IPR036640">
    <property type="entry name" value="ABC1_TM_sf"/>
</dbReference>
<dbReference type="OMA" id="PYAWPSQ"/>
<dbReference type="InterPro" id="IPR044746">
    <property type="entry name" value="ABCC_6TM_D1"/>
</dbReference>
<dbReference type="Pfam" id="PF00664">
    <property type="entry name" value="ABC_membrane"/>
    <property type="match status" value="2"/>
</dbReference>
<dbReference type="GO" id="GO:0140359">
    <property type="term" value="F:ABC-type transporter activity"/>
    <property type="evidence" value="ECO:0007669"/>
    <property type="project" value="InterPro"/>
</dbReference>
<dbReference type="GO" id="GO:0016887">
    <property type="term" value="F:ATP hydrolysis activity"/>
    <property type="evidence" value="ECO:0007669"/>
    <property type="project" value="InterPro"/>
</dbReference>
<keyword evidence="3 9" id="KW-0812">Transmembrane</keyword>
<dbReference type="GO" id="GO:0005524">
    <property type="term" value="F:ATP binding"/>
    <property type="evidence" value="ECO:0007669"/>
    <property type="project" value="UniProtKB-KW"/>
</dbReference>
<dbReference type="SUPFAM" id="SSF90123">
    <property type="entry name" value="ABC transporter transmembrane region"/>
    <property type="match status" value="2"/>
</dbReference>
<accession>A0A067C4N3</accession>
<sequence length="1185" mass="127180">MTSEATPLLANAPAPVRASCTPLLALGATKTLDVDDLYPIEAAHDATTVVDRFLAAWAAQRACTSKPSLLRALFRAFGWRFFLAGLLRGIRATLLFTAPLVLEAMIAFLSDPSAPSSQGYVLVGVIFVSGVLQSLCIRQYTYLASEVGMCFRSALQAALYRKALTIAPSADRSSGQATNLMSIDATRVQKLTIDLHSIWIVPYLILLLASRSWPGVGVILLFVPLTLRLATYMKSIQKRVMTLKDDRTKLCNEVWAGVKVIKCQAWEDTFLSRIETKRNSELRQLRTYLITRAVSNAMSNGLPAFTAVASFGLYVLLGHALDVSTALTSLALFNILRLPLLKLPDMVNAILEAQISLDRLRDYLLEPDRALVTSGSLSTPGVATLVAIVGPAGSGKTSFLRSVLGEVACASGTVARRGSMAYVAQQPFILNATVRDNICFGRPYDHKRYNDAIDVACLTPDMALLPAGDRTEIGEKGINLSGGQKTRVALARAVYQDADVYLLDDVLAAVDAHVGARIVRECFQRVLKTKVILLATNAPSALAVADTIVVLDDGGVQASGALTDVATHPYVVKMLADAVPPPTTAPGSAEVAPIGVPLPVSPCDTKLMAAEDRTRGSVTASVYSVWLHACGGWPTLLLVCAVYVVAEATSVAGTVWLSYWSEHVSASTVRLYLCIFVSLQMAYVVGIFSRAVVLYIASLRGSQVIFRSMLLRVVRAPMLFFETTPLGQLANRFTSDVYTADESLPATWSALLVTATTVVFTVGTIVAVTPLFAVILLPTGYAYWQSQRYYLQTARELQRLESISKSPVLSLFGETLEGLSTIRAAAAETAFAATFDARVNRNVQALWLNFSVNCWLSLRLEVAGTVVASFAGLCAVWVHAQGSSALFAGLAGVSLSYAFTMTKYMTQSVTNYSSLQTQMIAVERMDAYTRVRTEAIGGSAVPPAWPTTGAVAFQNVALRYQPHRPKVLQNVTFAVAGGAKVGVVGRTGAGKSSLVVALMRLVELDAGCITIDSVDVAMVALHRLRDAVSIVPQGPVLFSGSLRYNLDPLQLYSDDRLWAALRDVHMATIGSLDDVVAERGGNYSVGERQLLCMARALLKQSKVIVMDEATASVDPATDRQLQATIRDVFVNCTCLTIAHRLNTVLDSDVMLVLDAGAVAEVGLPSTLLANPDGLLSHLVGGNTAV</sequence>
<protein>
    <submittedName>
        <fullName evidence="12">Uncharacterized protein</fullName>
    </submittedName>
</protein>
<dbReference type="FunFam" id="1.20.1560.10:FF:000006">
    <property type="entry name" value="ATP-binding cassette, sub-family C (CFTR/MRP), member 9"/>
    <property type="match status" value="1"/>
</dbReference>
<dbReference type="GO" id="GO:0005774">
    <property type="term" value="C:vacuolar membrane"/>
    <property type="evidence" value="ECO:0007669"/>
    <property type="project" value="UniProtKB-SubCell"/>
</dbReference>
<dbReference type="AlphaFoldDB" id="A0A067C4N3"/>
<dbReference type="CDD" id="cd18580">
    <property type="entry name" value="ABC_6TM_ABCC_D2"/>
    <property type="match status" value="1"/>
</dbReference>
<dbReference type="Gene3D" id="3.40.50.300">
    <property type="entry name" value="P-loop containing nucleotide triphosphate hydrolases"/>
    <property type="match status" value="2"/>
</dbReference>
<keyword evidence="5" id="KW-0547">Nucleotide-binding</keyword>
<keyword evidence="7 9" id="KW-1133">Transmembrane helix</keyword>
<comment type="subcellular location">
    <subcellularLocation>
        <location evidence="1">Vacuole membrane</location>
        <topology evidence="1">Multi-pass membrane protein</topology>
    </subcellularLocation>
</comment>
<evidence type="ECO:0000256" key="3">
    <source>
        <dbReference type="ARBA" id="ARBA00022692"/>
    </source>
</evidence>
<feature type="domain" description="ABC transporter" evidence="10">
    <location>
        <begin position="355"/>
        <end position="578"/>
    </location>
</feature>
<dbReference type="InterPro" id="IPR017871">
    <property type="entry name" value="ABC_transporter-like_CS"/>
</dbReference>
<keyword evidence="13" id="KW-1185">Reference proteome</keyword>
<evidence type="ECO:0000256" key="6">
    <source>
        <dbReference type="ARBA" id="ARBA00022840"/>
    </source>
</evidence>
<dbReference type="SUPFAM" id="SSF52540">
    <property type="entry name" value="P-loop containing nucleoside triphosphate hydrolases"/>
    <property type="match status" value="2"/>
</dbReference>
<dbReference type="EMBL" id="KK583286">
    <property type="protein sequence ID" value="KDO21516.1"/>
    <property type="molecule type" value="Genomic_DNA"/>
</dbReference>
<evidence type="ECO:0000259" key="10">
    <source>
        <dbReference type="PROSITE" id="PS50893"/>
    </source>
</evidence>
<evidence type="ECO:0000256" key="8">
    <source>
        <dbReference type="ARBA" id="ARBA00023136"/>
    </source>
</evidence>
<name>A0A067C4N3_SAPPC</name>
<dbReference type="CDD" id="cd18579">
    <property type="entry name" value="ABC_6TM_ABCC_D1"/>
    <property type="match status" value="1"/>
</dbReference>
<evidence type="ECO:0000313" key="13">
    <source>
        <dbReference type="Proteomes" id="UP000030745"/>
    </source>
</evidence>
<evidence type="ECO:0000256" key="7">
    <source>
        <dbReference type="ARBA" id="ARBA00022989"/>
    </source>
</evidence>
<dbReference type="InterPro" id="IPR050173">
    <property type="entry name" value="ABC_transporter_C-like"/>
</dbReference>
<dbReference type="VEuPathDB" id="FungiDB:SPRG_12480"/>
<dbReference type="PANTHER" id="PTHR24223">
    <property type="entry name" value="ATP-BINDING CASSETTE SUB-FAMILY C"/>
    <property type="match status" value="1"/>
</dbReference>
<keyword evidence="2" id="KW-0813">Transport</keyword>
<dbReference type="PROSITE" id="PS50893">
    <property type="entry name" value="ABC_TRANSPORTER_2"/>
    <property type="match status" value="2"/>
</dbReference>
<dbReference type="Pfam" id="PF00005">
    <property type="entry name" value="ABC_tran"/>
    <property type="match status" value="2"/>
</dbReference>
<dbReference type="FunFam" id="3.40.50.300:FF:000163">
    <property type="entry name" value="Multidrug resistance-associated protein member 4"/>
    <property type="match status" value="1"/>
</dbReference>
<feature type="transmembrane region" description="Helical" evidence="9">
    <location>
        <begin position="669"/>
        <end position="697"/>
    </location>
</feature>
<feature type="transmembrane region" description="Helical" evidence="9">
    <location>
        <begin position="323"/>
        <end position="340"/>
    </location>
</feature>
<dbReference type="CDD" id="cd03244">
    <property type="entry name" value="ABCC_MRP_domain2"/>
    <property type="match status" value="1"/>
</dbReference>
<feature type="transmembrane region" description="Helical" evidence="9">
    <location>
        <begin position="750"/>
        <end position="777"/>
    </location>
</feature>
<dbReference type="PROSITE" id="PS50929">
    <property type="entry name" value="ABC_TM1F"/>
    <property type="match status" value="2"/>
</dbReference>
<dbReference type="InterPro" id="IPR003593">
    <property type="entry name" value="AAA+_ATPase"/>
</dbReference>
<dbReference type="RefSeq" id="XP_012207783.1">
    <property type="nucleotide sequence ID" value="XM_012352393.1"/>
</dbReference>
<dbReference type="STRING" id="695850.A0A067C4N3"/>
<evidence type="ECO:0000256" key="1">
    <source>
        <dbReference type="ARBA" id="ARBA00004128"/>
    </source>
</evidence>
<evidence type="ECO:0000313" key="12">
    <source>
        <dbReference type="EMBL" id="KDO21516.1"/>
    </source>
</evidence>
<dbReference type="InterPro" id="IPR011527">
    <property type="entry name" value="ABC1_TM_dom"/>
</dbReference>
<dbReference type="Gene3D" id="1.20.1560.10">
    <property type="entry name" value="ABC transporter type 1, transmembrane domain"/>
    <property type="match status" value="2"/>
</dbReference>
<dbReference type="FunFam" id="3.40.50.300:FF:000997">
    <property type="entry name" value="Multidrug resistance-associated protein 1"/>
    <property type="match status" value="1"/>
</dbReference>
<keyword evidence="6" id="KW-0067">ATP-binding</keyword>
<gene>
    <name evidence="12" type="ORF">SPRG_12480</name>
</gene>
<organism evidence="12 13">
    <name type="scientific">Saprolegnia parasitica (strain CBS 223.65)</name>
    <dbReference type="NCBI Taxonomy" id="695850"/>
    <lineage>
        <taxon>Eukaryota</taxon>
        <taxon>Sar</taxon>
        <taxon>Stramenopiles</taxon>
        <taxon>Oomycota</taxon>
        <taxon>Saprolegniomycetes</taxon>
        <taxon>Saprolegniales</taxon>
        <taxon>Saprolegniaceae</taxon>
        <taxon>Saprolegnia</taxon>
    </lineage>
</organism>
<keyword evidence="4" id="KW-0677">Repeat</keyword>
<dbReference type="FunFam" id="1.20.1560.10:FF:000063">
    <property type="entry name" value="Multidrug resistance protein ABC transporter"/>
    <property type="match status" value="1"/>
</dbReference>
<dbReference type="PANTHER" id="PTHR24223:SF443">
    <property type="entry name" value="MULTIDRUG-RESISTANCE LIKE PROTEIN 1, ISOFORM I"/>
    <property type="match status" value="1"/>
</dbReference>
<feature type="domain" description="ABC transmembrane type-1" evidence="11">
    <location>
        <begin position="82"/>
        <end position="352"/>
    </location>
</feature>
<dbReference type="KEGG" id="spar:SPRG_12480"/>